<dbReference type="InterPro" id="IPR025980">
    <property type="entry name" value="ATP-Sase_PUA-like_dom"/>
</dbReference>
<protein>
    <recommendedName>
        <fullName evidence="2 6">Adenylyl-sulfate kinase</fullName>
        <ecNumber evidence="2 6">2.7.1.25</ecNumber>
    </recommendedName>
    <alternativeName>
        <fullName evidence="6">APS kinase</fullName>
    </alternativeName>
    <alternativeName>
        <fullName evidence="6">ATP adenosine-5'-phosphosulfate 3'-phosphotransferase</fullName>
    </alternativeName>
    <alternativeName>
        <fullName evidence="6">Adenosine-5'-phosphosulfate kinase</fullName>
    </alternativeName>
</protein>
<feature type="region of interest" description="Disordered" evidence="7">
    <location>
        <begin position="1"/>
        <end position="22"/>
    </location>
</feature>
<evidence type="ECO:0000256" key="1">
    <source>
        <dbReference type="ARBA" id="ARBA00001823"/>
    </source>
</evidence>
<dbReference type="InterPro" id="IPR014729">
    <property type="entry name" value="Rossmann-like_a/b/a_fold"/>
</dbReference>
<keyword evidence="5 6" id="KW-0067">ATP-binding</keyword>
<accession>A0A5B9WB62</accession>
<dbReference type="InterPro" id="IPR050512">
    <property type="entry name" value="Sulf_AdTrans/APS_kinase"/>
</dbReference>
<dbReference type="InterPro" id="IPR015947">
    <property type="entry name" value="PUA-like_sf"/>
</dbReference>
<dbReference type="SUPFAM" id="SSF52374">
    <property type="entry name" value="Nucleotidylyl transferase"/>
    <property type="match status" value="1"/>
</dbReference>
<dbReference type="Gene3D" id="3.10.400.10">
    <property type="entry name" value="Sulfate adenylyltransferase"/>
    <property type="match status" value="1"/>
</dbReference>
<evidence type="ECO:0000259" key="9">
    <source>
        <dbReference type="Pfam" id="PF01747"/>
    </source>
</evidence>
<dbReference type="PANTHER" id="PTHR42700:SF1">
    <property type="entry name" value="SULFATE ADENYLYLTRANSFERASE"/>
    <property type="match status" value="1"/>
</dbReference>
<dbReference type="GO" id="GO:0004781">
    <property type="term" value="F:sulfate adenylyltransferase (ATP) activity"/>
    <property type="evidence" value="ECO:0007669"/>
    <property type="project" value="InterPro"/>
</dbReference>
<organism evidence="11 12">
    <name type="scientific">Aquisphaera giovannonii</name>
    <dbReference type="NCBI Taxonomy" id="406548"/>
    <lineage>
        <taxon>Bacteria</taxon>
        <taxon>Pseudomonadati</taxon>
        <taxon>Planctomycetota</taxon>
        <taxon>Planctomycetia</taxon>
        <taxon>Isosphaerales</taxon>
        <taxon>Isosphaeraceae</taxon>
        <taxon>Aquisphaera</taxon>
    </lineage>
</organism>
<feature type="domain" description="APS kinase" evidence="8">
    <location>
        <begin position="408"/>
        <end position="561"/>
    </location>
</feature>
<dbReference type="InterPro" id="IPR027417">
    <property type="entry name" value="P-loop_NTPase"/>
</dbReference>
<evidence type="ECO:0000256" key="5">
    <source>
        <dbReference type="ARBA" id="ARBA00022840"/>
    </source>
</evidence>
<dbReference type="KEGG" id="agv:OJF2_63180"/>
<dbReference type="Gene3D" id="3.40.50.620">
    <property type="entry name" value="HUPs"/>
    <property type="match status" value="1"/>
</dbReference>
<dbReference type="NCBIfam" id="NF003013">
    <property type="entry name" value="PRK03846.1"/>
    <property type="match status" value="1"/>
</dbReference>
<keyword evidence="6" id="KW-0597">Phosphoprotein</keyword>
<evidence type="ECO:0000259" key="10">
    <source>
        <dbReference type="Pfam" id="PF14306"/>
    </source>
</evidence>
<evidence type="ECO:0000313" key="12">
    <source>
        <dbReference type="Proteomes" id="UP000324233"/>
    </source>
</evidence>
<dbReference type="GO" id="GO:0070814">
    <property type="term" value="P:hydrogen sulfide biosynthetic process"/>
    <property type="evidence" value="ECO:0007669"/>
    <property type="project" value="UniProtKB-UniRule"/>
</dbReference>
<evidence type="ECO:0000256" key="7">
    <source>
        <dbReference type="SAM" id="MobiDB-lite"/>
    </source>
</evidence>
<name>A0A5B9WB62_9BACT</name>
<dbReference type="Pfam" id="PF01747">
    <property type="entry name" value="ATP-sulfurylase"/>
    <property type="match status" value="1"/>
</dbReference>
<dbReference type="PANTHER" id="PTHR42700">
    <property type="entry name" value="SULFATE ADENYLYLTRANSFERASE"/>
    <property type="match status" value="1"/>
</dbReference>
<evidence type="ECO:0000313" key="11">
    <source>
        <dbReference type="EMBL" id="QEH37727.1"/>
    </source>
</evidence>
<dbReference type="SUPFAM" id="SSF88697">
    <property type="entry name" value="PUA domain-like"/>
    <property type="match status" value="1"/>
</dbReference>
<keyword evidence="3 6" id="KW-0808">Transferase</keyword>
<gene>
    <name evidence="11" type="primary">sat</name>
    <name evidence="6 11" type="synonym">cysC</name>
    <name evidence="11" type="ORF">OJF2_63180</name>
</gene>
<evidence type="ECO:0000256" key="4">
    <source>
        <dbReference type="ARBA" id="ARBA00022741"/>
    </source>
</evidence>
<proteinExistence type="inferred from homology"/>
<dbReference type="EMBL" id="CP042997">
    <property type="protein sequence ID" value="QEH37727.1"/>
    <property type="molecule type" value="Genomic_DNA"/>
</dbReference>
<dbReference type="SUPFAM" id="SSF52540">
    <property type="entry name" value="P-loop containing nucleoside triphosphate hydrolases"/>
    <property type="match status" value="1"/>
</dbReference>
<dbReference type="NCBIfam" id="TIGR00455">
    <property type="entry name" value="apsK"/>
    <property type="match status" value="1"/>
</dbReference>
<dbReference type="EC" id="2.7.1.25" evidence="2 6"/>
<dbReference type="GO" id="GO:0005524">
    <property type="term" value="F:ATP binding"/>
    <property type="evidence" value="ECO:0007669"/>
    <property type="project" value="UniProtKB-UniRule"/>
</dbReference>
<dbReference type="Pfam" id="PF14306">
    <property type="entry name" value="PUA_2"/>
    <property type="match status" value="1"/>
</dbReference>
<dbReference type="UniPathway" id="UPA00140">
    <property type="reaction ID" value="UER00205"/>
</dbReference>
<feature type="domain" description="ATP-sulfurylase PUA-like" evidence="10">
    <location>
        <begin position="22"/>
        <end position="176"/>
    </location>
</feature>
<keyword evidence="6 11" id="KW-0418">Kinase</keyword>
<sequence length="587" mass="63173">MPLQGAPSISRTTPTARGELNTPYGGGLVDLIVGPDRAAEMKAEAKDHPSLTLDDRSLCDLELLAVGGFSPLTGFLGEADYDRVVGERRLADGTFWPLPVTLPLTPGEGIDEGKTLALRDVYGNLLAFLHLEEIYRPDKGREAALAYGTVDRKPPPVEHLDRTPGHYAAGRLEVIRTPPHYDFVDLRRTPAELRDRLASLGWSKVVAAHGSGLLLRAGEEAARLAARRIGGGLLINPVVGVTRPGDAGHYTRVRCYRALVDGDGPCSPVLNLLPLAGRMAGPGEALLRAIVRRNYGCTHMLVGPGHAGPEADPAGQPSYPPHAALEAMAEHADEIGVQAVESEPMVYLPDDHRYCPAGEVPRGAATVDMASSGMLEGRPDLRRELPDWSVRPAVAEILAQASPPKDRQGLTVWFTGLSGSGKSTVAHALVERLAEHGRRCALLDGDEIRTHLSRGLTFSKEDRDINIRRVGYVAGLVCQAGGTTLCSVISPYRAIRDEAREASRGNFVEVYCSTPIEVCELRDVKGMYAKARAAVAASRPLGFTGVDDPYEPPVDPEVSLDTSRQSVEECVEAIVRKLLDLGYILPH</sequence>
<feature type="binding site" evidence="6">
    <location>
        <begin position="416"/>
        <end position="423"/>
    </location>
    <ligand>
        <name>ATP</name>
        <dbReference type="ChEBI" id="CHEBI:30616"/>
    </ligand>
</feature>
<dbReference type="InterPro" id="IPR002891">
    <property type="entry name" value="APS"/>
</dbReference>
<feature type="active site" description="Phosphoserine intermediate" evidence="6">
    <location>
        <position position="490"/>
    </location>
</feature>
<dbReference type="GO" id="GO:0005737">
    <property type="term" value="C:cytoplasm"/>
    <property type="evidence" value="ECO:0007669"/>
    <property type="project" value="TreeGrafter"/>
</dbReference>
<reference evidence="11 12" key="1">
    <citation type="submission" date="2019-08" db="EMBL/GenBank/DDBJ databases">
        <title>Deep-cultivation of Planctomycetes and their phenomic and genomic characterization uncovers novel biology.</title>
        <authorList>
            <person name="Wiegand S."/>
            <person name="Jogler M."/>
            <person name="Boedeker C."/>
            <person name="Pinto D."/>
            <person name="Vollmers J."/>
            <person name="Rivas-Marin E."/>
            <person name="Kohn T."/>
            <person name="Peeters S.H."/>
            <person name="Heuer A."/>
            <person name="Rast P."/>
            <person name="Oberbeckmann S."/>
            <person name="Bunk B."/>
            <person name="Jeske O."/>
            <person name="Meyerdierks A."/>
            <person name="Storesund J.E."/>
            <person name="Kallscheuer N."/>
            <person name="Luecker S."/>
            <person name="Lage O.M."/>
            <person name="Pohl T."/>
            <person name="Merkel B.J."/>
            <person name="Hornburger P."/>
            <person name="Mueller R.-W."/>
            <person name="Bruemmer F."/>
            <person name="Labrenz M."/>
            <person name="Spormann A.M."/>
            <person name="Op den Camp H."/>
            <person name="Overmann J."/>
            <person name="Amann R."/>
            <person name="Jetten M.S.M."/>
            <person name="Mascher T."/>
            <person name="Medema M.H."/>
            <person name="Devos D.P."/>
            <person name="Kaster A.-K."/>
            <person name="Ovreas L."/>
            <person name="Rohde M."/>
            <person name="Galperin M.Y."/>
            <person name="Jogler C."/>
        </authorList>
    </citation>
    <scope>NUCLEOTIDE SEQUENCE [LARGE SCALE GENOMIC DNA]</scope>
    <source>
        <strain evidence="11 12">OJF2</strain>
    </source>
</reference>
<dbReference type="GO" id="GO:0019379">
    <property type="term" value="P:sulfate assimilation, phosphoadenylyl sulfate reduction by phosphoadenylyl-sulfate reductase (thioredoxin)"/>
    <property type="evidence" value="ECO:0007669"/>
    <property type="project" value="TreeGrafter"/>
</dbReference>
<dbReference type="Pfam" id="PF01583">
    <property type="entry name" value="APS_kinase"/>
    <property type="match status" value="1"/>
</dbReference>
<evidence type="ECO:0000256" key="2">
    <source>
        <dbReference type="ARBA" id="ARBA00012121"/>
    </source>
</evidence>
<comment type="function">
    <text evidence="6">Catalyzes the synthesis of activated sulfate.</text>
</comment>
<dbReference type="GO" id="GO:0010134">
    <property type="term" value="P:sulfate assimilation via adenylyl sulfate reduction"/>
    <property type="evidence" value="ECO:0007669"/>
    <property type="project" value="TreeGrafter"/>
</dbReference>
<dbReference type="InterPro" id="IPR024951">
    <property type="entry name" value="Sulfurylase_cat_dom"/>
</dbReference>
<keyword evidence="12" id="KW-1185">Reference proteome</keyword>
<keyword evidence="4 6" id="KW-0547">Nucleotide-binding</keyword>
<comment type="pathway">
    <text evidence="6">Sulfur metabolism; hydrogen sulfide biosynthesis; sulfite from sulfate: step 2/3.</text>
</comment>
<evidence type="ECO:0000259" key="8">
    <source>
        <dbReference type="Pfam" id="PF01583"/>
    </source>
</evidence>
<dbReference type="CDD" id="cd02027">
    <property type="entry name" value="APSK"/>
    <property type="match status" value="1"/>
</dbReference>
<comment type="catalytic activity">
    <reaction evidence="1 6">
        <text>adenosine 5'-phosphosulfate + ATP = 3'-phosphoadenylyl sulfate + ADP + H(+)</text>
        <dbReference type="Rhea" id="RHEA:24152"/>
        <dbReference type="ChEBI" id="CHEBI:15378"/>
        <dbReference type="ChEBI" id="CHEBI:30616"/>
        <dbReference type="ChEBI" id="CHEBI:58243"/>
        <dbReference type="ChEBI" id="CHEBI:58339"/>
        <dbReference type="ChEBI" id="CHEBI:456216"/>
        <dbReference type="EC" id="2.7.1.25"/>
    </reaction>
</comment>
<feature type="domain" description="Sulphate adenylyltransferase catalytic" evidence="9">
    <location>
        <begin position="185"/>
        <end position="400"/>
    </location>
</feature>
<evidence type="ECO:0000256" key="6">
    <source>
        <dbReference type="HAMAP-Rule" id="MF_00065"/>
    </source>
</evidence>
<dbReference type="Proteomes" id="UP000324233">
    <property type="component" value="Chromosome"/>
</dbReference>
<dbReference type="Gene3D" id="3.40.50.300">
    <property type="entry name" value="P-loop containing nucleotide triphosphate hydrolases"/>
    <property type="match status" value="1"/>
</dbReference>
<dbReference type="GO" id="GO:0004020">
    <property type="term" value="F:adenylylsulfate kinase activity"/>
    <property type="evidence" value="ECO:0007669"/>
    <property type="project" value="UniProtKB-UniRule"/>
</dbReference>
<comment type="similarity">
    <text evidence="6">Belongs to the APS kinase family.</text>
</comment>
<dbReference type="HAMAP" id="MF_00065">
    <property type="entry name" value="Adenylyl_sulf_kinase"/>
    <property type="match status" value="1"/>
</dbReference>
<dbReference type="InterPro" id="IPR059117">
    <property type="entry name" value="APS_kinase_dom"/>
</dbReference>
<dbReference type="AlphaFoldDB" id="A0A5B9WB62"/>
<evidence type="ECO:0000256" key="3">
    <source>
        <dbReference type="ARBA" id="ARBA00022679"/>
    </source>
</evidence>